<gene>
    <name evidence="1" type="ORF">QVD17_07725</name>
</gene>
<name>A0AAD8LHW4_TARER</name>
<dbReference type="EMBL" id="JAUHHV010000001">
    <property type="protein sequence ID" value="KAK1441658.1"/>
    <property type="molecule type" value="Genomic_DNA"/>
</dbReference>
<accession>A0AAD8LHW4</accession>
<organism evidence="1 2">
    <name type="scientific">Tagetes erecta</name>
    <name type="common">African marigold</name>
    <dbReference type="NCBI Taxonomy" id="13708"/>
    <lineage>
        <taxon>Eukaryota</taxon>
        <taxon>Viridiplantae</taxon>
        <taxon>Streptophyta</taxon>
        <taxon>Embryophyta</taxon>
        <taxon>Tracheophyta</taxon>
        <taxon>Spermatophyta</taxon>
        <taxon>Magnoliopsida</taxon>
        <taxon>eudicotyledons</taxon>
        <taxon>Gunneridae</taxon>
        <taxon>Pentapetalae</taxon>
        <taxon>asterids</taxon>
        <taxon>campanulids</taxon>
        <taxon>Asterales</taxon>
        <taxon>Asteraceae</taxon>
        <taxon>Asteroideae</taxon>
        <taxon>Heliantheae alliance</taxon>
        <taxon>Tageteae</taxon>
        <taxon>Tagetes</taxon>
    </lineage>
</organism>
<keyword evidence="2" id="KW-1185">Reference proteome</keyword>
<proteinExistence type="predicted"/>
<reference evidence="1" key="1">
    <citation type="journal article" date="2023" name="bioRxiv">
        <title>Improved chromosome-level genome assembly for marigold (Tagetes erecta).</title>
        <authorList>
            <person name="Jiang F."/>
            <person name="Yuan L."/>
            <person name="Wang S."/>
            <person name="Wang H."/>
            <person name="Xu D."/>
            <person name="Wang A."/>
            <person name="Fan W."/>
        </authorList>
    </citation>
    <scope>NUCLEOTIDE SEQUENCE</scope>
    <source>
        <strain evidence="1">WSJ</strain>
        <tissue evidence="1">Leaf</tissue>
    </source>
</reference>
<sequence length="337" mass="39443">MSFGCRRVINLVKKGIHDQSFLYFRRRLLTFQSQHVDSFMLICRWQRHNMIGMDKNLEMRRVDGKVLKIWFGKGGCLIQFNPWICSIHMIAVLSDILSVEIKTRIFNRIGLWVVDVSYIKWGSELRDCILLMTFQRQQTGLHRFTVQHGVNDAVWRGLSLLLTLKSQKFGRLKVENEGNMGGCSEVCWNGFGIGDRSMQFTMDDCCMNKTGLTLKSQLLTAQSQGGLLLNCKIGNQKWEICWIDIHEVRVWMDKADWMCLYCFSLWSRHEILTLKDTPSVEVKVGIFMCLRSLKWYCYFEGLRDKDIWFLLQLTFQSQLDGSLVGGEFKLWIKRLCL</sequence>
<dbReference type="Proteomes" id="UP001229421">
    <property type="component" value="Unassembled WGS sequence"/>
</dbReference>
<protein>
    <submittedName>
        <fullName evidence="1">Uncharacterized protein</fullName>
    </submittedName>
</protein>
<evidence type="ECO:0000313" key="1">
    <source>
        <dbReference type="EMBL" id="KAK1441658.1"/>
    </source>
</evidence>
<dbReference type="AlphaFoldDB" id="A0AAD8LHW4"/>
<comment type="caution">
    <text evidence="1">The sequence shown here is derived from an EMBL/GenBank/DDBJ whole genome shotgun (WGS) entry which is preliminary data.</text>
</comment>
<evidence type="ECO:0000313" key="2">
    <source>
        <dbReference type="Proteomes" id="UP001229421"/>
    </source>
</evidence>